<dbReference type="FunFam" id="3.40.50.720:FF:000039">
    <property type="entry name" value="Alcohol dehydrogenase AdhP"/>
    <property type="match status" value="1"/>
</dbReference>
<dbReference type="Proteomes" id="UP000262825">
    <property type="component" value="Unassembled WGS sequence"/>
</dbReference>
<dbReference type="PANTHER" id="PTHR42940:SF3">
    <property type="entry name" value="ALCOHOL DEHYDROGENASE 1-RELATED"/>
    <property type="match status" value="1"/>
</dbReference>
<dbReference type="PANTHER" id="PTHR42940">
    <property type="entry name" value="ALCOHOL DEHYDROGENASE 1-RELATED"/>
    <property type="match status" value="1"/>
</dbReference>
<evidence type="ECO:0000256" key="5">
    <source>
        <dbReference type="ARBA" id="ARBA00022833"/>
    </source>
</evidence>
<dbReference type="InterPro" id="IPR013149">
    <property type="entry name" value="ADH-like_C"/>
</dbReference>
<keyword evidence="5 9" id="KW-0862">Zinc</keyword>
<sequence length="363" mass="39517">MFKLPKTQRAVVYEKHNGTIKCQDIPIPKPRSNELLVHIKYSGVCASDLHVYKGDWNLSPNFPTIGGHEGAGIVVGMGDQVQNWEIGDLCGIKWIQSTCMKCYECFEGHDIKCKKLKVSGVHHRGTFCEYTTCDATQAAKLSKSKANLAEVAPILCAGLTVYKALKLGKLKFGDCVVIVGSCGGLGSYAVQYAKAMGCLVIGIDNGLKEKFFYENLKGDYFIDFTDMNCGKDGIIKKIQSFTKGNGAKCVLNVSTGKSTFNDLSKMVANWGTIVLVGIPGADTTITYSVLDQVVRCYNIVGSSVGNKTDTKECLRYFDKGLIKSQIKIIGLSELQSAFDTIERGEANGRYVIDTSKLATSAKL</sequence>
<comment type="cofactor">
    <cofactor evidence="1 9">
        <name>Zn(2+)</name>
        <dbReference type="ChEBI" id="CHEBI:29105"/>
    </cofactor>
</comment>
<dbReference type="AlphaFoldDB" id="A0A376B3K2"/>
<proteinExistence type="inferred from homology"/>
<dbReference type="Gene3D" id="3.40.50.720">
    <property type="entry name" value="NAD(P)-binding Rossmann-like Domain"/>
    <property type="match status" value="1"/>
</dbReference>
<dbReference type="GO" id="GO:0005737">
    <property type="term" value="C:cytoplasm"/>
    <property type="evidence" value="ECO:0007669"/>
    <property type="project" value="TreeGrafter"/>
</dbReference>
<dbReference type="Pfam" id="PF00107">
    <property type="entry name" value="ADH_zinc_N"/>
    <property type="match status" value="1"/>
</dbReference>
<keyword evidence="7" id="KW-0520">NAD</keyword>
<accession>A0A376B3K2</accession>
<dbReference type="EC" id="1.1.1.1" evidence="3"/>
<dbReference type="EMBL" id="UFAJ01000110">
    <property type="protein sequence ID" value="SSD59231.1"/>
    <property type="molecule type" value="Genomic_DNA"/>
</dbReference>
<evidence type="ECO:0000256" key="9">
    <source>
        <dbReference type="RuleBase" id="RU361277"/>
    </source>
</evidence>
<dbReference type="SUPFAM" id="SSF51735">
    <property type="entry name" value="NAD(P)-binding Rossmann-fold domains"/>
    <property type="match status" value="1"/>
</dbReference>
<dbReference type="GO" id="GO:0008270">
    <property type="term" value="F:zinc ion binding"/>
    <property type="evidence" value="ECO:0007669"/>
    <property type="project" value="InterPro"/>
</dbReference>
<name>A0A376B3K2_9ASCO</name>
<dbReference type="GO" id="GO:0004022">
    <property type="term" value="F:alcohol dehydrogenase (NAD+) activity"/>
    <property type="evidence" value="ECO:0007669"/>
    <property type="project" value="UniProtKB-EC"/>
</dbReference>
<keyword evidence="4 9" id="KW-0479">Metal-binding</keyword>
<dbReference type="InterPro" id="IPR036291">
    <property type="entry name" value="NAD(P)-bd_dom_sf"/>
</dbReference>
<dbReference type="Gene3D" id="3.90.180.10">
    <property type="entry name" value="Medium-chain alcohol dehydrogenases, catalytic domain"/>
    <property type="match status" value="1"/>
</dbReference>
<dbReference type="PROSITE" id="PS00059">
    <property type="entry name" value="ADH_ZINC"/>
    <property type="match status" value="1"/>
</dbReference>
<dbReference type="InterPro" id="IPR002328">
    <property type="entry name" value="ADH_Zn_CS"/>
</dbReference>
<dbReference type="VEuPathDB" id="FungiDB:SCODWIG_00992"/>
<keyword evidence="12" id="KW-1185">Reference proteome</keyword>
<evidence type="ECO:0000256" key="2">
    <source>
        <dbReference type="ARBA" id="ARBA00008072"/>
    </source>
</evidence>
<gene>
    <name evidence="11" type="ORF">SCODWIG_00992</name>
</gene>
<keyword evidence="6" id="KW-0560">Oxidoreductase</keyword>
<protein>
    <recommendedName>
        <fullName evidence="3">alcohol dehydrogenase</fullName>
        <ecNumber evidence="3">1.1.1.1</ecNumber>
    </recommendedName>
</protein>
<dbReference type="CDD" id="cd08297">
    <property type="entry name" value="CAD3"/>
    <property type="match status" value="1"/>
</dbReference>
<dbReference type="Pfam" id="PF08240">
    <property type="entry name" value="ADH_N"/>
    <property type="match status" value="1"/>
</dbReference>
<evidence type="ECO:0000256" key="6">
    <source>
        <dbReference type="ARBA" id="ARBA00023002"/>
    </source>
</evidence>
<dbReference type="InterPro" id="IPR011032">
    <property type="entry name" value="GroES-like_sf"/>
</dbReference>
<evidence type="ECO:0000259" key="10">
    <source>
        <dbReference type="SMART" id="SM00829"/>
    </source>
</evidence>
<evidence type="ECO:0000256" key="8">
    <source>
        <dbReference type="ARBA" id="ARBA00049243"/>
    </source>
</evidence>
<feature type="domain" description="Enoyl reductase (ER)" evidence="10">
    <location>
        <begin position="18"/>
        <end position="352"/>
    </location>
</feature>
<dbReference type="InterPro" id="IPR013154">
    <property type="entry name" value="ADH-like_N"/>
</dbReference>
<evidence type="ECO:0000256" key="4">
    <source>
        <dbReference type="ARBA" id="ARBA00022723"/>
    </source>
</evidence>
<comment type="similarity">
    <text evidence="2 9">Belongs to the zinc-containing alcohol dehydrogenase family.</text>
</comment>
<dbReference type="SMART" id="SM00829">
    <property type="entry name" value="PKS_ER"/>
    <property type="match status" value="1"/>
</dbReference>
<evidence type="ECO:0000313" key="12">
    <source>
        <dbReference type="Proteomes" id="UP000262825"/>
    </source>
</evidence>
<evidence type="ECO:0000256" key="3">
    <source>
        <dbReference type="ARBA" id="ARBA00013190"/>
    </source>
</evidence>
<reference evidence="12" key="1">
    <citation type="submission" date="2018-06" db="EMBL/GenBank/DDBJ databases">
        <authorList>
            <person name="Guldener U."/>
        </authorList>
    </citation>
    <scope>NUCLEOTIDE SEQUENCE [LARGE SCALE GENOMIC DNA]</scope>
    <source>
        <strain evidence="12">UTAD17</strain>
    </source>
</reference>
<dbReference type="SUPFAM" id="SSF50129">
    <property type="entry name" value="GroES-like"/>
    <property type="match status" value="1"/>
</dbReference>
<evidence type="ECO:0000313" key="11">
    <source>
        <dbReference type="EMBL" id="SSD59231.1"/>
    </source>
</evidence>
<comment type="catalytic activity">
    <reaction evidence="8">
        <text>a primary alcohol + NAD(+) = an aldehyde + NADH + H(+)</text>
        <dbReference type="Rhea" id="RHEA:10736"/>
        <dbReference type="ChEBI" id="CHEBI:15378"/>
        <dbReference type="ChEBI" id="CHEBI:15734"/>
        <dbReference type="ChEBI" id="CHEBI:17478"/>
        <dbReference type="ChEBI" id="CHEBI:57540"/>
        <dbReference type="ChEBI" id="CHEBI:57945"/>
        <dbReference type="EC" id="1.1.1.1"/>
    </reaction>
</comment>
<evidence type="ECO:0000256" key="7">
    <source>
        <dbReference type="ARBA" id="ARBA00023027"/>
    </source>
</evidence>
<dbReference type="InterPro" id="IPR020843">
    <property type="entry name" value="ER"/>
</dbReference>
<evidence type="ECO:0000256" key="1">
    <source>
        <dbReference type="ARBA" id="ARBA00001947"/>
    </source>
</evidence>
<organism evidence="11 12">
    <name type="scientific">Saccharomycodes ludwigii</name>
    <dbReference type="NCBI Taxonomy" id="36035"/>
    <lineage>
        <taxon>Eukaryota</taxon>
        <taxon>Fungi</taxon>
        <taxon>Dikarya</taxon>
        <taxon>Ascomycota</taxon>
        <taxon>Saccharomycotina</taxon>
        <taxon>Saccharomycetes</taxon>
        <taxon>Saccharomycodales</taxon>
        <taxon>Saccharomycodaceae</taxon>
        <taxon>Saccharomycodes</taxon>
    </lineage>
</organism>